<dbReference type="AlphaFoldDB" id="A0A7S2LCE3"/>
<feature type="region of interest" description="Disordered" evidence="1">
    <location>
        <begin position="1"/>
        <end position="21"/>
    </location>
</feature>
<proteinExistence type="predicted"/>
<name>A0A7S2LCE3_9STRA</name>
<organism evidence="2">
    <name type="scientific">Skeletonema marinoi</name>
    <dbReference type="NCBI Taxonomy" id="267567"/>
    <lineage>
        <taxon>Eukaryota</taxon>
        <taxon>Sar</taxon>
        <taxon>Stramenopiles</taxon>
        <taxon>Ochrophyta</taxon>
        <taxon>Bacillariophyta</taxon>
        <taxon>Coscinodiscophyceae</taxon>
        <taxon>Thalassiosirophycidae</taxon>
        <taxon>Thalassiosirales</taxon>
        <taxon>Skeletonemataceae</taxon>
        <taxon>Skeletonema</taxon>
        <taxon>Skeletonema marinoi-dohrnii complex</taxon>
    </lineage>
</organism>
<feature type="compositionally biased region" description="Basic residues" evidence="1">
    <location>
        <begin position="273"/>
        <end position="283"/>
    </location>
</feature>
<dbReference type="EMBL" id="HBGZ01015018">
    <property type="protein sequence ID" value="CAD9602119.1"/>
    <property type="molecule type" value="Transcribed_RNA"/>
</dbReference>
<reference evidence="2" key="1">
    <citation type="submission" date="2021-01" db="EMBL/GenBank/DDBJ databases">
        <authorList>
            <person name="Corre E."/>
            <person name="Pelletier E."/>
            <person name="Niang G."/>
            <person name="Scheremetjew M."/>
            <person name="Finn R."/>
            <person name="Kale V."/>
            <person name="Holt S."/>
            <person name="Cochrane G."/>
            <person name="Meng A."/>
            <person name="Brown T."/>
            <person name="Cohen L."/>
        </authorList>
    </citation>
    <scope>NUCLEOTIDE SEQUENCE</scope>
    <source>
        <strain evidence="2">SM1012Den-03</strain>
    </source>
</reference>
<evidence type="ECO:0000313" key="2">
    <source>
        <dbReference type="EMBL" id="CAD9602119.1"/>
    </source>
</evidence>
<protein>
    <submittedName>
        <fullName evidence="2">Uncharacterized protein</fullName>
    </submittedName>
</protein>
<evidence type="ECO:0000256" key="1">
    <source>
        <dbReference type="SAM" id="MobiDB-lite"/>
    </source>
</evidence>
<accession>A0A7S2LCE3</accession>
<sequence>MIMKTNLISPAAAQTSRSARTDTRAKIIERVRAGGTSPQFTSRPAFNWALFAEENSTNNFEVTYKSQNTHKVDKPIRDKTDEISLPTTATNSHDSRDDSVFELDSHDSINEEESKALHSVLTDDNDASLLTDIVTNINDPGVGFAEGRFADASFNAGIKKKKVSFDDNNSIFEDEQSEATSPPKRRLFNCGGADLDLIEDLNVTLRQIFSPVKNAEIVVPEVSFREMVREKIFSFKGRRPSSGVAKNESEVGEESTHSGNSAIYSSKLDANGRKRSNRKRSDRKRSDRVRVGTPEFEAMLSRRRAV</sequence>
<gene>
    <name evidence="2" type="ORF">SMAR0320_LOCUS10706</name>
</gene>
<feature type="region of interest" description="Disordered" evidence="1">
    <location>
        <begin position="238"/>
        <end position="294"/>
    </location>
</feature>
<feature type="compositionally biased region" description="Polar residues" evidence="1">
    <location>
        <begin position="1"/>
        <end position="18"/>
    </location>
</feature>